<evidence type="ECO:0000313" key="6">
    <source>
        <dbReference type="EMBL" id="OEU15427.1"/>
    </source>
</evidence>
<comment type="similarity">
    <text evidence="1">Belongs to the pseudouridine synthase RsuA family.</text>
</comment>
<dbReference type="PANTHER" id="PTHR47683">
    <property type="entry name" value="PSEUDOURIDINE SYNTHASE FAMILY PROTEIN-RELATED"/>
    <property type="match status" value="1"/>
</dbReference>
<protein>
    <submittedName>
        <fullName evidence="6">Pseudouridine synthase</fullName>
    </submittedName>
</protein>
<evidence type="ECO:0000256" key="3">
    <source>
        <dbReference type="SAM" id="MobiDB-lite"/>
    </source>
</evidence>
<feature type="compositionally biased region" description="Basic residues" evidence="3">
    <location>
        <begin position="282"/>
        <end position="299"/>
    </location>
</feature>
<sequence length="299" mass="33822">MAILKNSLLKTIAILFTWWLCDPFKSKLIHGLSPTKTPAERSVVILYNKPPNVITSHKSDDSRPTVYEEIQSMRGFLPSDLNQLNLNFKQATGIRSKLHAIGRLDADTSGLLLLTNDGRLLHHVTNPNAKTEEHEHYLVSTSTTTMTTPTAPIINKTYRALIMGCHTEESLEPIKNDVDIGSNYITKPVDDLQIIEHPNHKSTIVSITISEGKNRQVRKMFHAIGSGVMKLQRTKIGEHLTLEGVQEGEWRVLIDSEVQRYLNWNIRADVAATIGSVPSKENRRRRANKSGKPNRRRRR</sequence>
<dbReference type="OrthoDB" id="440619at2759"/>
<dbReference type="PANTHER" id="PTHR47683:SF2">
    <property type="entry name" value="RNA-BINDING S4 DOMAIN-CONTAINING PROTEIN"/>
    <property type="match status" value="1"/>
</dbReference>
<dbReference type="InterPro" id="IPR018496">
    <property type="entry name" value="PsdUridine_synth_RsuA/RluB_CS"/>
</dbReference>
<dbReference type="GO" id="GO:0003723">
    <property type="term" value="F:RNA binding"/>
    <property type="evidence" value="ECO:0007669"/>
    <property type="project" value="InterPro"/>
</dbReference>
<feature type="signal peptide" evidence="4">
    <location>
        <begin position="1"/>
        <end position="23"/>
    </location>
</feature>
<name>A0A1E7FB94_9STRA</name>
<dbReference type="Gene3D" id="3.30.70.580">
    <property type="entry name" value="Pseudouridine synthase I, catalytic domain, N-terminal subdomain"/>
    <property type="match status" value="1"/>
</dbReference>
<dbReference type="KEGG" id="fcy:FRACYDRAFT_186405"/>
<dbReference type="GO" id="GO:0006364">
    <property type="term" value="P:rRNA processing"/>
    <property type="evidence" value="ECO:0007669"/>
    <property type="project" value="UniProtKB-ARBA"/>
</dbReference>
<evidence type="ECO:0000259" key="5">
    <source>
        <dbReference type="Pfam" id="PF00849"/>
    </source>
</evidence>
<feature type="domain" description="Pseudouridine synthase RsuA/RluA-like" evidence="5">
    <location>
        <begin position="44"/>
        <end position="223"/>
    </location>
</feature>
<dbReference type="InParanoid" id="A0A1E7FB94"/>
<dbReference type="GO" id="GO:0009982">
    <property type="term" value="F:pseudouridine synthase activity"/>
    <property type="evidence" value="ECO:0007669"/>
    <property type="project" value="InterPro"/>
</dbReference>
<proteinExistence type="inferred from homology"/>
<dbReference type="AlphaFoldDB" id="A0A1E7FB94"/>
<feature type="region of interest" description="Disordered" evidence="3">
    <location>
        <begin position="277"/>
        <end position="299"/>
    </location>
</feature>
<dbReference type="PROSITE" id="PS01149">
    <property type="entry name" value="PSI_RSU"/>
    <property type="match status" value="1"/>
</dbReference>
<evidence type="ECO:0000256" key="4">
    <source>
        <dbReference type="SAM" id="SignalP"/>
    </source>
</evidence>
<evidence type="ECO:0000313" key="7">
    <source>
        <dbReference type="Proteomes" id="UP000095751"/>
    </source>
</evidence>
<dbReference type="InterPro" id="IPR006145">
    <property type="entry name" value="PsdUridine_synth_RsuA/RluA"/>
</dbReference>
<dbReference type="Pfam" id="PF00849">
    <property type="entry name" value="PseudoU_synth_2"/>
    <property type="match status" value="1"/>
</dbReference>
<dbReference type="EMBL" id="KV784359">
    <property type="protein sequence ID" value="OEU15427.1"/>
    <property type="molecule type" value="Genomic_DNA"/>
</dbReference>
<dbReference type="GO" id="GO:0001522">
    <property type="term" value="P:pseudouridine synthesis"/>
    <property type="evidence" value="ECO:0007669"/>
    <property type="project" value="InterPro"/>
</dbReference>
<organism evidence="6 7">
    <name type="scientific">Fragilariopsis cylindrus CCMP1102</name>
    <dbReference type="NCBI Taxonomy" id="635003"/>
    <lineage>
        <taxon>Eukaryota</taxon>
        <taxon>Sar</taxon>
        <taxon>Stramenopiles</taxon>
        <taxon>Ochrophyta</taxon>
        <taxon>Bacillariophyta</taxon>
        <taxon>Bacillariophyceae</taxon>
        <taxon>Bacillariophycidae</taxon>
        <taxon>Bacillariales</taxon>
        <taxon>Bacillariaceae</taxon>
        <taxon>Fragilariopsis</taxon>
    </lineage>
</organism>
<dbReference type="InterPro" id="IPR042092">
    <property type="entry name" value="PsdUridine_s_RsuA/RluB/E/F_cat"/>
</dbReference>
<dbReference type="InterPro" id="IPR050343">
    <property type="entry name" value="RsuA_PseudoU_synthase"/>
</dbReference>
<dbReference type="InterPro" id="IPR020094">
    <property type="entry name" value="TruA/RsuA/RluB/E/F_N"/>
</dbReference>
<keyword evidence="2" id="KW-0413">Isomerase</keyword>
<dbReference type="SUPFAM" id="SSF55120">
    <property type="entry name" value="Pseudouridine synthase"/>
    <property type="match status" value="1"/>
</dbReference>
<gene>
    <name evidence="6" type="ORF">FRACYDRAFT_186405</name>
</gene>
<keyword evidence="4" id="KW-0732">Signal</keyword>
<accession>A0A1E7FB94</accession>
<dbReference type="Gene3D" id="3.30.70.1560">
    <property type="entry name" value="Alpha-L RNA-binding motif"/>
    <property type="match status" value="1"/>
</dbReference>
<evidence type="ECO:0000256" key="1">
    <source>
        <dbReference type="ARBA" id="ARBA00008348"/>
    </source>
</evidence>
<keyword evidence="7" id="KW-1185">Reference proteome</keyword>
<reference evidence="6 7" key="1">
    <citation type="submission" date="2016-09" db="EMBL/GenBank/DDBJ databases">
        <title>Extensive genetic diversity and differential bi-allelic expression allows diatom success in the polar Southern Ocean.</title>
        <authorList>
            <consortium name="DOE Joint Genome Institute"/>
            <person name="Mock T."/>
            <person name="Otillar R.P."/>
            <person name="Strauss J."/>
            <person name="Dupont C."/>
            <person name="Frickenhaus S."/>
            <person name="Maumus F."/>
            <person name="Mcmullan M."/>
            <person name="Sanges R."/>
            <person name="Schmutz J."/>
            <person name="Toseland A."/>
            <person name="Valas R."/>
            <person name="Veluchamy A."/>
            <person name="Ward B.J."/>
            <person name="Allen A."/>
            <person name="Barry K."/>
            <person name="Falciatore A."/>
            <person name="Ferrante M."/>
            <person name="Fortunato A.E."/>
            <person name="Gloeckner G."/>
            <person name="Gruber A."/>
            <person name="Hipkin R."/>
            <person name="Janech M."/>
            <person name="Kroth P."/>
            <person name="Leese F."/>
            <person name="Lindquist E."/>
            <person name="Lyon B.R."/>
            <person name="Martin J."/>
            <person name="Mayer C."/>
            <person name="Parker M."/>
            <person name="Quesneville H."/>
            <person name="Raymond J."/>
            <person name="Uhlig C."/>
            <person name="Valentin K.U."/>
            <person name="Worden A.Z."/>
            <person name="Armbrust E.V."/>
            <person name="Bowler C."/>
            <person name="Green B."/>
            <person name="Moulton V."/>
            <person name="Van Oosterhout C."/>
            <person name="Grigoriev I."/>
        </authorList>
    </citation>
    <scope>NUCLEOTIDE SEQUENCE [LARGE SCALE GENOMIC DNA]</scope>
    <source>
        <strain evidence="6 7">CCMP1102</strain>
    </source>
</reference>
<dbReference type="InterPro" id="IPR020103">
    <property type="entry name" value="PsdUridine_synth_cat_dom_sf"/>
</dbReference>
<dbReference type="Proteomes" id="UP000095751">
    <property type="component" value="Unassembled WGS sequence"/>
</dbReference>
<feature type="chain" id="PRO_5009192907" evidence="4">
    <location>
        <begin position="24"/>
        <end position="299"/>
    </location>
</feature>
<evidence type="ECO:0000256" key="2">
    <source>
        <dbReference type="ARBA" id="ARBA00023235"/>
    </source>
</evidence>